<dbReference type="GO" id="GO:0020037">
    <property type="term" value="F:heme binding"/>
    <property type="evidence" value="ECO:0007669"/>
    <property type="project" value="InterPro"/>
</dbReference>
<dbReference type="AlphaFoldDB" id="A0A8H6H9L4"/>
<keyword evidence="8 14" id="KW-1133">Transmembrane helix</keyword>
<dbReference type="SUPFAM" id="SSF48264">
    <property type="entry name" value="Cytochrome P450"/>
    <property type="match status" value="1"/>
</dbReference>
<evidence type="ECO:0000256" key="8">
    <source>
        <dbReference type="ARBA" id="ARBA00022989"/>
    </source>
</evidence>
<comment type="subcellular location">
    <subcellularLocation>
        <location evidence="2">Membrane</location>
    </subcellularLocation>
</comment>
<evidence type="ECO:0000256" key="3">
    <source>
        <dbReference type="ARBA" id="ARBA00004721"/>
    </source>
</evidence>
<dbReference type="GO" id="GO:0004497">
    <property type="term" value="F:monooxygenase activity"/>
    <property type="evidence" value="ECO:0007669"/>
    <property type="project" value="UniProtKB-KW"/>
</dbReference>
<keyword evidence="11" id="KW-0503">Monooxygenase</keyword>
<dbReference type="Pfam" id="PF00067">
    <property type="entry name" value="p450"/>
    <property type="match status" value="1"/>
</dbReference>
<evidence type="ECO:0000256" key="14">
    <source>
        <dbReference type="SAM" id="Phobius"/>
    </source>
</evidence>
<dbReference type="EMBL" id="JACGCI010000218">
    <property type="protein sequence ID" value="KAF6741766.1"/>
    <property type="molecule type" value="Genomic_DNA"/>
</dbReference>
<reference evidence="15 16" key="1">
    <citation type="submission" date="2020-07" db="EMBL/GenBank/DDBJ databases">
        <title>Comparative genomics of pyrophilous fungi reveals a link between fire events and developmental genes.</title>
        <authorList>
            <consortium name="DOE Joint Genome Institute"/>
            <person name="Steindorff A.S."/>
            <person name="Carver A."/>
            <person name="Calhoun S."/>
            <person name="Stillman K."/>
            <person name="Liu H."/>
            <person name="Lipzen A."/>
            <person name="Pangilinan J."/>
            <person name="Labutti K."/>
            <person name="Bruns T.D."/>
            <person name="Grigoriev I.V."/>
        </authorList>
    </citation>
    <scope>NUCLEOTIDE SEQUENCE [LARGE SCALE GENOMIC DNA]</scope>
    <source>
        <strain evidence="15 16">CBS 144469</strain>
    </source>
</reference>
<dbReference type="InterPro" id="IPR036396">
    <property type="entry name" value="Cyt_P450_sf"/>
</dbReference>
<keyword evidence="7 13" id="KW-0479">Metal-binding</keyword>
<dbReference type="InterPro" id="IPR002401">
    <property type="entry name" value="Cyt_P450_E_grp-I"/>
</dbReference>
<proteinExistence type="inferred from homology"/>
<dbReference type="GO" id="GO:0016705">
    <property type="term" value="F:oxidoreductase activity, acting on paired donors, with incorporation or reduction of molecular oxygen"/>
    <property type="evidence" value="ECO:0007669"/>
    <property type="project" value="InterPro"/>
</dbReference>
<evidence type="ECO:0000256" key="1">
    <source>
        <dbReference type="ARBA" id="ARBA00001971"/>
    </source>
</evidence>
<dbReference type="OrthoDB" id="2789670at2759"/>
<evidence type="ECO:0000256" key="6">
    <source>
        <dbReference type="ARBA" id="ARBA00022692"/>
    </source>
</evidence>
<keyword evidence="10 13" id="KW-0408">Iron</keyword>
<evidence type="ECO:0000256" key="13">
    <source>
        <dbReference type="PIRSR" id="PIRSR602401-1"/>
    </source>
</evidence>
<dbReference type="InterPro" id="IPR050121">
    <property type="entry name" value="Cytochrome_P450_monoxygenase"/>
</dbReference>
<evidence type="ECO:0000256" key="9">
    <source>
        <dbReference type="ARBA" id="ARBA00023002"/>
    </source>
</evidence>
<evidence type="ECO:0000256" key="2">
    <source>
        <dbReference type="ARBA" id="ARBA00004370"/>
    </source>
</evidence>
<dbReference type="PANTHER" id="PTHR24305">
    <property type="entry name" value="CYTOCHROME P450"/>
    <property type="match status" value="1"/>
</dbReference>
<keyword evidence="12 14" id="KW-0472">Membrane</keyword>
<dbReference type="GO" id="GO:0016020">
    <property type="term" value="C:membrane"/>
    <property type="evidence" value="ECO:0007669"/>
    <property type="project" value="UniProtKB-SubCell"/>
</dbReference>
<accession>A0A8H6H9L4</accession>
<comment type="cofactor">
    <cofactor evidence="1 13">
        <name>heme</name>
        <dbReference type="ChEBI" id="CHEBI:30413"/>
    </cofactor>
</comment>
<sequence>MISLNNLGIDNYLKYVYALLAGWLIWGIVRRFLFPHPFDKIPGPAKGSFISGNLFEVFGPNGLEFHHSLTKNCTLIPLLEVTPNPNSLPPPDGKVVRTFGLLNERVLFVSDPKALQYIFLKDQDLYQQPNQILLNSSRAMRAGQHASFDLSVAPSLTVILEGDQHKRQRKMLNPVFSIAHMKKMIPTFFAVTYDLRDVLLRKIADGPQEVEMVSWLTRVALEIISLCGMGKSFSPIAENQGEHRYISSMKLLGPVGRKLLLLNKYILPWIINYKIGTPRMHRLVADALPFPSLHKICEIIDVMHEESTQIYDSKKKALAAGGKADEEQKDILNILMRENLKASAENKLEDDEVIAQISTLMFGASDTTSSAFVRILWLLAKHQDVQAKLREEIRGAKLNFEREPDYEQLASLTYLDAVCRETLRMALADTVLPLSQPIKGTNGKDIREIHIPRGTVMQISIQETNQDPEIWGPDSGEWKPERWLSPLPDSVLNARIQGVYSHLPEPHFSMTFIGGSKACIGFKFAEMEIKVILYVLIELFQFDLPKKEIFWKFTGLVSPSVDLNELKPQLPVIVSRAL</sequence>
<dbReference type="Proteomes" id="UP000521943">
    <property type="component" value="Unassembled WGS sequence"/>
</dbReference>
<evidence type="ECO:0000313" key="15">
    <source>
        <dbReference type="EMBL" id="KAF6741766.1"/>
    </source>
</evidence>
<keyword evidence="9" id="KW-0560">Oxidoreductase</keyword>
<comment type="caution">
    <text evidence="15">The sequence shown here is derived from an EMBL/GenBank/DDBJ whole genome shotgun (WGS) entry which is preliminary data.</text>
</comment>
<name>A0A8H6H9L4_9AGAR</name>
<comment type="similarity">
    <text evidence="4">Belongs to the cytochrome P450 family.</text>
</comment>
<dbReference type="InterPro" id="IPR001128">
    <property type="entry name" value="Cyt_P450"/>
</dbReference>
<keyword evidence="5 13" id="KW-0349">Heme</keyword>
<protein>
    <submittedName>
        <fullName evidence="15">Cytochrome P450</fullName>
    </submittedName>
</protein>
<evidence type="ECO:0000256" key="11">
    <source>
        <dbReference type="ARBA" id="ARBA00023033"/>
    </source>
</evidence>
<feature type="transmembrane region" description="Helical" evidence="14">
    <location>
        <begin position="12"/>
        <end position="29"/>
    </location>
</feature>
<comment type="pathway">
    <text evidence="3">Secondary metabolite biosynthesis; terpenoid biosynthesis.</text>
</comment>
<dbReference type="PRINTS" id="PR00463">
    <property type="entry name" value="EP450I"/>
</dbReference>
<evidence type="ECO:0000313" key="16">
    <source>
        <dbReference type="Proteomes" id="UP000521943"/>
    </source>
</evidence>
<evidence type="ECO:0000256" key="7">
    <source>
        <dbReference type="ARBA" id="ARBA00022723"/>
    </source>
</evidence>
<organism evidence="15 16">
    <name type="scientific">Ephemerocybe angulata</name>
    <dbReference type="NCBI Taxonomy" id="980116"/>
    <lineage>
        <taxon>Eukaryota</taxon>
        <taxon>Fungi</taxon>
        <taxon>Dikarya</taxon>
        <taxon>Basidiomycota</taxon>
        <taxon>Agaricomycotina</taxon>
        <taxon>Agaricomycetes</taxon>
        <taxon>Agaricomycetidae</taxon>
        <taxon>Agaricales</taxon>
        <taxon>Agaricineae</taxon>
        <taxon>Psathyrellaceae</taxon>
        <taxon>Ephemerocybe</taxon>
    </lineage>
</organism>
<evidence type="ECO:0000256" key="4">
    <source>
        <dbReference type="ARBA" id="ARBA00010617"/>
    </source>
</evidence>
<evidence type="ECO:0000256" key="12">
    <source>
        <dbReference type="ARBA" id="ARBA00023136"/>
    </source>
</evidence>
<evidence type="ECO:0000256" key="5">
    <source>
        <dbReference type="ARBA" id="ARBA00022617"/>
    </source>
</evidence>
<gene>
    <name evidence="15" type="ORF">DFP72DRAFT_861519</name>
</gene>
<keyword evidence="16" id="KW-1185">Reference proteome</keyword>
<dbReference type="GO" id="GO:0005506">
    <property type="term" value="F:iron ion binding"/>
    <property type="evidence" value="ECO:0007669"/>
    <property type="project" value="InterPro"/>
</dbReference>
<dbReference type="Gene3D" id="1.10.630.10">
    <property type="entry name" value="Cytochrome P450"/>
    <property type="match status" value="1"/>
</dbReference>
<feature type="binding site" description="axial binding residue" evidence="13">
    <location>
        <position position="519"/>
    </location>
    <ligand>
        <name>heme</name>
        <dbReference type="ChEBI" id="CHEBI:30413"/>
    </ligand>
    <ligandPart>
        <name>Fe</name>
        <dbReference type="ChEBI" id="CHEBI:18248"/>
    </ligandPart>
</feature>
<dbReference type="PANTHER" id="PTHR24305:SF166">
    <property type="entry name" value="CYTOCHROME P450 12A4, MITOCHONDRIAL-RELATED"/>
    <property type="match status" value="1"/>
</dbReference>
<keyword evidence="6 14" id="KW-0812">Transmembrane</keyword>
<evidence type="ECO:0000256" key="10">
    <source>
        <dbReference type="ARBA" id="ARBA00023004"/>
    </source>
</evidence>